<dbReference type="Gene3D" id="1.10.101.10">
    <property type="entry name" value="PGBD-like superfamily/PGBD"/>
    <property type="match status" value="2"/>
</dbReference>
<dbReference type="InterPro" id="IPR001387">
    <property type="entry name" value="Cro/C1-type_HTH"/>
</dbReference>
<proteinExistence type="predicted"/>
<dbReference type="InterPro" id="IPR036366">
    <property type="entry name" value="PGBDSf"/>
</dbReference>
<organism evidence="3 4">
    <name type="scientific">Streptomyces roseolus</name>
    <dbReference type="NCBI Taxonomy" id="67358"/>
    <lineage>
        <taxon>Bacteria</taxon>
        <taxon>Bacillati</taxon>
        <taxon>Actinomycetota</taxon>
        <taxon>Actinomycetes</taxon>
        <taxon>Kitasatosporales</taxon>
        <taxon>Streptomycetaceae</taxon>
        <taxon>Streptomyces</taxon>
    </lineage>
</organism>
<evidence type="ECO:0000313" key="4">
    <source>
        <dbReference type="Proteomes" id="UP001278571"/>
    </source>
</evidence>
<gene>
    <name evidence="3" type="ORF">R2363_30470</name>
</gene>
<evidence type="ECO:0000313" key="3">
    <source>
        <dbReference type="EMBL" id="MDX2296491.1"/>
    </source>
</evidence>
<protein>
    <submittedName>
        <fullName evidence="3">Peptidoglycan-binding protein</fullName>
    </submittedName>
</protein>
<dbReference type="RefSeq" id="WP_319012655.1">
    <property type="nucleotide sequence ID" value="NZ_JAWJZF010000492.1"/>
</dbReference>
<dbReference type="InterPro" id="IPR010982">
    <property type="entry name" value="Lambda_DNA-bd_dom_sf"/>
</dbReference>
<keyword evidence="4" id="KW-1185">Reference proteome</keyword>
<feature type="domain" description="HTH cro/C1-type" evidence="2">
    <location>
        <begin position="47"/>
        <end position="93"/>
    </location>
</feature>
<dbReference type="Pfam" id="PF13560">
    <property type="entry name" value="HTH_31"/>
    <property type="match status" value="1"/>
</dbReference>
<name>A0ABU4KFK8_9ACTN</name>
<dbReference type="PROSITE" id="PS50943">
    <property type="entry name" value="HTH_CROC1"/>
    <property type="match status" value="1"/>
</dbReference>
<feature type="region of interest" description="Disordered" evidence="1">
    <location>
        <begin position="100"/>
        <end position="139"/>
    </location>
</feature>
<accession>A0ABU4KFK8</accession>
<dbReference type="SUPFAM" id="SSF47090">
    <property type="entry name" value="PGBD-like"/>
    <property type="match status" value="2"/>
</dbReference>
<dbReference type="Gene3D" id="1.10.260.40">
    <property type="entry name" value="lambda repressor-like DNA-binding domains"/>
    <property type="match status" value="1"/>
</dbReference>
<feature type="compositionally biased region" description="Pro residues" evidence="1">
    <location>
        <begin position="119"/>
        <end position="131"/>
    </location>
</feature>
<sequence>MDCTGATGTGGTTGETTTRVSAAVDPAAALTAVLRAWWVGTTGVRPTQKALARRAGVDQATMSRYLNPGRPMAAPPAVVEALHDALGAPPGELDQALRLARAAQGARRVPRARGGTAPPQGPGLEPAPAPASEPVGPGAAVPAAPHARVAPPISVPVLGYVHRVLWLLLACAAFAAGLWLRPVIAPPAATPAAAGATPVQDDWPVTRLGDVLWEARTVQYLLRERKYDVAVTGTVDAATVGAVTRFQKSLGLVQDGRVGPRTWPRLVVPLAGGDYGPAVEALQSLLTGAGHPTVVSGDFTSETEDVLRIYQAERGLLVTGRVTTRDWLSLLSHQGPRLHG</sequence>
<dbReference type="EMBL" id="JAWJZF010000492">
    <property type="protein sequence ID" value="MDX2296491.1"/>
    <property type="molecule type" value="Genomic_DNA"/>
</dbReference>
<reference evidence="3 4" key="1">
    <citation type="submission" date="2023-10" db="EMBL/GenBank/DDBJ databases">
        <authorList>
            <person name="Wang X.X."/>
        </authorList>
    </citation>
    <scope>NUCLEOTIDE SEQUENCE [LARGE SCALE GENOMIC DNA]</scope>
    <source>
        <strain evidence="3 4">NBRC 12816</strain>
    </source>
</reference>
<dbReference type="Proteomes" id="UP001278571">
    <property type="component" value="Unassembled WGS sequence"/>
</dbReference>
<comment type="caution">
    <text evidence="3">The sequence shown here is derived from an EMBL/GenBank/DDBJ whole genome shotgun (WGS) entry which is preliminary data.</text>
</comment>
<dbReference type="InterPro" id="IPR002477">
    <property type="entry name" value="Peptidoglycan-bd-like"/>
</dbReference>
<dbReference type="InterPro" id="IPR036365">
    <property type="entry name" value="PGBD-like_sf"/>
</dbReference>
<dbReference type="Pfam" id="PF01471">
    <property type="entry name" value="PG_binding_1"/>
    <property type="match status" value="2"/>
</dbReference>
<dbReference type="CDD" id="cd00093">
    <property type="entry name" value="HTH_XRE"/>
    <property type="match status" value="1"/>
</dbReference>
<evidence type="ECO:0000259" key="2">
    <source>
        <dbReference type="PROSITE" id="PS50943"/>
    </source>
</evidence>
<evidence type="ECO:0000256" key="1">
    <source>
        <dbReference type="SAM" id="MobiDB-lite"/>
    </source>
</evidence>